<protein>
    <submittedName>
        <fullName evidence="3">Low-temperature viability protein ltv1</fullName>
    </submittedName>
</protein>
<dbReference type="GeneID" id="39603081"/>
<dbReference type="InterPro" id="IPR007307">
    <property type="entry name" value="Ltv1"/>
</dbReference>
<dbReference type="PANTHER" id="PTHR21531:SF0">
    <property type="entry name" value="PROTEIN LTV1 HOMOLOG"/>
    <property type="match status" value="1"/>
</dbReference>
<proteinExistence type="inferred from homology"/>
<comment type="caution">
    <text evidence="3">The sequence shown here is derived from an EMBL/GenBank/DDBJ whole genome shotgun (WGS) entry which is preliminary data.</text>
</comment>
<dbReference type="AlphaFoldDB" id="A0A443I8G0"/>
<evidence type="ECO:0000313" key="3">
    <source>
        <dbReference type="EMBL" id="RWR00401.1"/>
    </source>
</evidence>
<reference evidence="3 4" key="1">
    <citation type="journal article" date="2018" name="Front. Microbiol.">
        <title>Genomic and genetic insights into a cosmopolitan fungus, Paecilomyces variotii (Eurotiales).</title>
        <authorList>
            <person name="Urquhart A.S."/>
            <person name="Mondo S.J."/>
            <person name="Makela M.R."/>
            <person name="Hane J.K."/>
            <person name="Wiebenga A."/>
            <person name="He G."/>
            <person name="Mihaltcheva S."/>
            <person name="Pangilinan J."/>
            <person name="Lipzen A."/>
            <person name="Barry K."/>
            <person name="de Vries R.P."/>
            <person name="Grigoriev I.V."/>
            <person name="Idnurm A."/>
        </authorList>
    </citation>
    <scope>NUCLEOTIDE SEQUENCE [LARGE SCALE GENOMIC DNA]</scope>
    <source>
        <strain evidence="3 4">CBS 101075</strain>
    </source>
</reference>
<dbReference type="GO" id="GO:0005829">
    <property type="term" value="C:cytosol"/>
    <property type="evidence" value="ECO:0007669"/>
    <property type="project" value="TreeGrafter"/>
</dbReference>
<gene>
    <name evidence="3" type="ORF">C8Q69DRAFT_57745</name>
</gene>
<feature type="compositionally biased region" description="Polar residues" evidence="2">
    <location>
        <begin position="255"/>
        <end position="271"/>
    </location>
</feature>
<dbReference type="GO" id="GO:0030688">
    <property type="term" value="C:preribosome, small subunit precursor"/>
    <property type="evidence" value="ECO:0007669"/>
    <property type="project" value="TreeGrafter"/>
</dbReference>
<feature type="compositionally biased region" description="Acidic residues" evidence="2">
    <location>
        <begin position="203"/>
        <end position="214"/>
    </location>
</feature>
<dbReference type="Proteomes" id="UP000283841">
    <property type="component" value="Unassembled WGS sequence"/>
</dbReference>
<dbReference type="RefSeq" id="XP_028490045.1">
    <property type="nucleotide sequence ID" value="XM_028633804.1"/>
</dbReference>
<evidence type="ECO:0000256" key="1">
    <source>
        <dbReference type="ARBA" id="ARBA00009078"/>
    </source>
</evidence>
<evidence type="ECO:0000313" key="4">
    <source>
        <dbReference type="Proteomes" id="UP000283841"/>
    </source>
</evidence>
<feature type="compositionally biased region" description="Basic residues" evidence="2">
    <location>
        <begin position="444"/>
        <end position="456"/>
    </location>
</feature>
<comment type="similarity">
    <text evidence="1">Belongs to the LTV1 family.</text>
</comment>
<keyword evidence="4" id="KW-1185">Reference proteome</keyword>
<feature type="region of interest" description="Disordered" evidence="2">
    <location>
        <begin position="203"/>
        <end position="352"/>
    </location>
</feature>
<sequence>MAPKKQWIDKKSATTYQLFHRSQNDPLIHDPEAQDRILFPVSKPRTGGSESGESSSSRPIKHLADLEQEIDTSGVRKNEGEAANYGIFYDDSKYDYMQHLRELGGGGGNSYFIEAAQAKTKGKGKKLEDALRDGLSLDDSRSEFGGASVYGSEYGSVYDGRSTASSYVKKPTYQDQQDVPDAIAGFKPDMDPRLREVLEALEDEAYVDEDDEDVFGALTKEGEEVDPEEWEDSLFDNGDEDDGWESDATEKAPVQKSTSESGPQQESQTSSSHDEEVSGELPSEDAPVPDMKPEDGDWMREFAKFKKDSKSKAVPAAPTESERRTAASTMFTVGGTPIRRKKRKGALTNPSAYSMTSSSLVRTEGLRLLDDRFEKIEALYALDEEGEEYEDGMSVVSGMTGMTGATGVSQAPSFVSQSGNVPLRSDFDEVMDSFLSGWTDRSKETRRKGAKAKRGKNGNEAIGIKMLDEVRQGLGPARIPGKISGNA</sequence>
<dbReference type="EMBL" id="RCNU01000001">
    <property type="protein sequence ID" value="RWR00401.1"/>
    <property type="molecule type" value="Genomic_DNA"/>
</dbReference>
<feature type="compositionally biased region" description="Low complexity" evidence="2">
    <location>
        <begin position="47"/>
        <end position="57"/>
    </location>
</feature>
<dbReference type="Pfam" id="PF04180">
    <property type="entry name" value="LTV"/>
    <property type="match status" value="1"/>
</dbReference>
<evidence type="ECO:0000256" key="2">
    <source>
        <dbReference type="SAM" id="MobiDB-lite"/>
    </source>
</evidence>
<feature type="compositionally biased region" description="Basic and acidic residues" evidence="2">
    <location>
        <begin position="291"/>
        <end position="311"/>
    </location>
</feature>
<organism evidence="3 4">
    <name type="scientific">Byssochlamys spectabilis</name>
    <name type="common">Paecilomyces variotii</name>
    <dbReference type="NCBI Taxonomy" id="264951"/>
    <lineage>
        <taxon>Eukaryota</taxon>
        <taxon>Fungi</taxon>
        <taxon>Dikarya</taxon>
        <taxon>Ascomycota</taxon>
        <taxon>Pezizomycotina</taxon>
        <taxon>Eurotiomycetes</taxon>
        <taxon>Eurotiomycetidae</taxon>
        <taxon>Eurotiales</taxon>
        <taxon>Thermoascaceae</taxon>
        <taxon>Paecilomyces</taxon>
    </lineage>
</organism>
<dbReference type="VEuPathDB" id="FungiDB:C8Q69DRAFT_57745"/>
<feature type="region of interest" description="Disordered" evidence="2">
    <location>
        <begin position="22"/>
        <end position="62"/>
    </location>
</feature>
<accession>A0A443I8G0</accession>
<feature type="compositionally biased region" description="Acidic residues" evidence="2">
    <location>
        <begin position="223"/>
        <end position="247"/>
    </location>
</feature>
<feature type="region of interest" description="Disordered" evidence="2">
    <location>
        <begin position="439"/>
        <end position="458"/>
    </location>
</feature>
<dbReference type="GO" id="GO:0000056">
    <property type="term" value="P:ribosomal small subunit export from nucleus"/>
    <property type="evidence" value="ECO:0007669"/>
    <property type="project" value="TreeGrafter"/>
</dbReference>
<dbReference type="GO" id="GO:0005634">
    <property type="term" value="C:nucleus"/>
    <property type="evidence" value="ECO:0007669"/>
    <property type="project" value="TreeGrafter"/>
</dbReference>
<dbReference type="GO" id="GO:0042274">
    <property type="term" value="P:ribosomal small subunit biogenesis"/>
    <property type="evidence" value="ECO:0007669"/>
    <property type="project" value="InterPro"/>
</dbReference>
<dbReference type="PANTHER" id="PTHR21531">
    <property type="entry name" value="LOW-TEMPERATURE VIABILITY PROTEIN LTV1-RELATED"/>
    <property type="match status" value="1"/>
</dbReference>
<name>A0A443I8G0_BYSSP</name>
<dbReference type="STRING" id="264951.A0A443I8G0"/>